<dbReference type="GO" id="GO:0046872">
    <property type="term" value="F:metal ion binding"/>
    <property type="evidence" value="ECO:0007669"/>
    <property type="project" value="UniProtKB-KW"/>
</dbReference>
<feature type="transmembrane region" description="Helical" evidence="5">
    <location>
        <begin position="160"/>
        <end position="179"/>
    </location>
</feature>
<name>A0AAD8AK81_DIPPU</name>
<accession>A0AAD8AK81</accession>
<dbReference type="FunFam" id="3.10.120.10:FF:000020">
    <property type="entry name" value="Cytochrome b5-related protein"/>
    <property type="match status" value="1"/>
</dbReference>
<evidence type="ECO:0000256" key="5">
    <source>
        <dbReference type="SAM" id="Phobius"/>
    </source>
</evidence>
<dbReference type="PROSITE" id="PS50255">
    <property type="entry name" value="CYTOCHROME_B5_2"/>
    <property type="match status" value="1"/>
</dbReference>
<comment type="function">
    <text evidence="3">May play a role in muscle cell metabolism.</text>
</comment>
<evidence type="ECO:0000313" key="7">
    <source>
        <dbReference type="EMBL" id="KAJ9600592.1"/>
    </source>
</evidence>
<dbReference type="PANTHER" id="PTHR16740:SF1">
    <property type="entry name" value="CYTOCHROME B5-RELATED PROTEIN-RELATED"/>
    <property type="match status" value="1"/>
</dbReference>
<protein>
    <recommendedName>
        <fullName evidence="4">Cytochrome b5-related protein</fullName>
    </recommendedName>
</protein>
<reference evidence="7" key="1">
    <citation type="journal article" date="2023" name="IScience">
        <title>Live-bearing cockroach genome reveals convergent evolutionary mechanisms linked to viviparity in insects and beyond.</title>
        <authorList>
            <person name="Fouks B."/>
            <person name="Harrison M.C."/>
            <person name="Mikhailova A.A."/>
            <person name="Marchal E."/>
            <person name="English S."/>
            <person name="Carruthers M."/>
            <person name="Jennings E.C."/>
            <person name="Chiamaka E.L."/>
            <person name="Frigard R.A."/>
            <person name="Pippel M."/>
            <person name="Attardo G.M."/>
            <person name="Benoit J.B."/>
            <person name="Bornberg-Bauer E."/>
            <person name="Tobe S.S."/>
        </authorList>
    </citation>
    <scope>NUCLEOTIDE SEQUENCE</scope>
    <source>
        <strain evidence="7">Stay&amp;Tobe</strain>
    </source>
</reference>
<evidence type="ECO:0000259" key="6">
    <source>
        <dbReference type="PROSITE" id="PS50255"/>
    </source>
</evidence>
<evidence type="ECO:0000256" key="2">
    <source>
        <dbReference type="ARBA" id="ARBA00022723"/>
    </source>
</evidence>
<dbReference type="InterPro" id="IPR036400">
    <property type="entry name" value="Cyt_B5-like_heme/steroid_sf"/>
</dbReference>
<dbReference type="PANTHER" id="PTHR16740">
    <property type="entry name" value="CYTOCHROME B5-RELATED PROTEIN-RELATED"/>
    <property type="match status" value="1"/>
</dbReference>
<feature type="domain" description="Cytochrome b5 heme-binding" evidence="6">
    <location>
        <begin position="12"/>
        <end position="99"/>
    </location>
</feature>
<evidence type="ECO:0000313" key="8">
    <source>
        <dbReference type="Proteomes" id="UP001233999"/>
    </source>
</evidence>
<reference evidence="7" key="2">
    <citation type="submission" date="2023-05" db="EMBL/GenBank/DDBJ databases">
        <authorList>
            <person name="Fouks B."/>
        </authorList>
    </citation>
    <scope>NUCLEOTIDE SEQUENCE</scope>
    <source>
        <strain evidence="7">Stay&amp;Tobe</strain>
        <tissue evidence="7">Testes</tissue>
    </source>
</reference>
<keyword evidence="2" id="KW-0479">Metal-binding</keyword>
<dbReference type="Gene3D" id="3.10.120.10">
    <property type="entry name" value="Cytochrome b5-like heme/steroid binding domain"/>
    <property type="match status" value="1"/>
</dbReference>
<dbReference type="AlphaFoldDB" id="A0AAD8AK81"/>
<dbReference type="InterPro" id="IPR053100">
    <property type="entry name" value="Cytochrome_b5-related"/>
</dbReference>
<organism evidence="7 8">
    <name type="scientific">Diploptera punctata</name>
    <name type="common">Pacific beetle cockroach</name>
    <dbReference type="NCBI Taxonomy" id="6984"/>
    <lineage>
        <taxon>Eukaryota</taxon>
        <taxon>Metazoa</taxon>
        <taxon>Ecdysozoa</taxon>
        <taxon>Arthropoda</taxon>
        <taxon>Hexapoda</taxon>
        <taxon>Insecta</taxon>
        <taxon>Pterygota</taxon>
        <taxon>Neoptera</taxon>
        <taxon>Polyneoptera</taxon>
        <taxon>Dictyoptera</taxon>
        <taxon>Blattodea</taxon>
        <taxon>Blaberoidea</taxon>
        <taxon>Blaberidae</taxon>
        <taxon>Diplopterinae</taxon>
        <taxon>Diploptera</taxon>
    </lineage>
</organism>
<evidence type="ECO:0000256" key="3">
    <source>
        <dbReference type="ARBA" id="ARBA00055674"/>
    </source>
</evidence>
<comment type="caution">
    <text evidence="7">The sequence shown here is derived from an EMBL/GenBank/DDBJ whole genome shotgun (WGS) entry which is preliminary data.</text>
</comment>
<keyword evidence="1" id="KW-0408">Iron</keyword>
<proteinExistence type="predicted"/>
<dbReference type="Proteomes" id="UP001233999">
    <property type="component" value="Unassembled WGS sequence"/>
</dbReference>
<keyword evidence="8" id="KW-1185">Reference proteome</keyword>
<gene>
    <name evidence="7" type="ORF">L9F63_026271</name>
</gene>
<keyword evidence="5" id="KW-0812">Transmembrane</keyword>
<dbReference type="SUPFAM" id="SSF55856">
    <property type="entry name" value="Cytochrome b5-like heme/steroid binding domain"/>
    <property type="match status" value="1"/>
</dbReference>
<keyword evidence="5" id="KW-0472">Membrane</keyword>
<keyword evidence="5" id="KW-1133">Transmembrane helix</keyword>
<dbReference type="InterPro" id="IPR001199">
    <property type="entry name" value="Cyt_B5-like_heme/steroid-bd"/>
</dbReference>
<dbReference type="SMART" id="SM01117">
    <property type="entry name" value="Cyt-b5"/>
    <property type="match status" value="1"/>
</dbReference>
<evidence type="ECO:0000256" key="1">
    <source>
        <dbReference type="ARBA" id="ARBA00022617"/>
    </source>
</evidence>
<evidence type="ECO:0000256" key="4">
    <source>
        <dbReference type="ARBA" id="ARBA00073492"/>
    </source>
</evidence>
<keyword evidence="1" id="KW-0349">Heme</keyword>
<feature type="transmembrane region" description="Helical" evidence="5">
    <location>
        <begin position="134"/>
        <end position="154"/>
    </location>
</feature>
<dbReference type="Pfam" id="PF00173">
    <property type="entry name" value="Cyt-b5"/>
    <property type="match status" value="1"/>
</dbReference>
<dbReference type="EMBL" id="JASPKZ010000281">
    <property type="protein sequence ID" value="KAJ9600592.1"/>
    <property type="molecule type" value="Genomic_DNA"/>
</dbReference>
<sequence>MAPKEMFPSTIPKYPSLRDVSYKSPTVWLKGKQMDDGAEGLWRIHDDLYDFSNWVRNHPGGSDWLTLTKGTDITEAFECHHISVTASLLLKHFHVRRATSPRNSPYTFHEDGFYKTLQRRAREQLKGKSTTGTLGALALSDFFCGATLALAVVAASKSCYLTGMLSGFFLAITIIADIISSIRKTTSECITSTFLSCLRKIGGSVMH</sequence>